<name>A0A5C3KKD5_COPMA</name>
<sequence length="198" mass="22142">MSELVLVFERDNPCNTTISHRDTGEIYYTVKTEHTGHSYTRVKNGDDQEIASWQWRNMRSDLLTLNNGPPSPASAWLKKSLVPFKNTVYFSDHLKRRYKWKGNAPGLQLELFSELDKTHPIAQFKKSIRRKDTSQTPPVDVLDPATLTIDSRGQDIMDMIVIAFCLLEKDRRADETSTVNRADAIAVSGGGAGGGGGM</sequence>
<gene>
    <name evidence="2" type="ORF">FA15DRAFT_673297</name>
</gene>
<reference evidence="2 3" key="1">
    <citation type="journal article" date="2019" name="Nat. Ecol. Evol.">
        <title>Megaphylogeny resolves global patterns of mushroom evolution.</title>
        <authorList>
            <person name="Varga T."/>
            <person name="Krizsan K."/>
            <person name="Foldi C."/>
            <person name="Dima B."/>
            <person name="Sanchez-Garcia M."/>
            <person name="Sanchez-Ramirez S."/>
            <person name="Szollosi G.J."/>
            <person name="Szarkandi J.G."/>
            <person name="Papp V."/>
            <person name="Albert L."/>
            <person name="Andreopoulos W."/>
            <person name="Angelini C."/>
            <person name="Antonin V."/>
            <person name="Barry K.W."/>
            <person name="Bougher N.L."/>
            <person name="Buchanan P."/>
            <person name="Buyck B."/>
            <person name="Bense V."/>
            <person name="Catcheside P."/>
            <person name="Chovatia M."/>
            <person name="Cooper J."/>
            <person name="Damon W."/>
            <person name="Desjardin D."/>
            <person name="Finy P."/>
            <person name="Geml J."/>
            <person name="Haridas S."/>
            <person name="Hughes K."/>
            <person name="Justo A."/>
            <person name="Karasinski D."/>
            <person name="Kautmanova I."/>
            <person name="Kiss B."/>
            <person name="Kocsube S."/>
            <person name="Kotiranta H."/>
            <person name="LaButti K.M."/>
            <person name="Lechner B.E."/>
            <person name="Liimatainen K."/>
            <person name="Lipzen A."/>
            <person name="Lukacs Z."/>
            <person name="Mihaltcheva S."/>
            <person name="Morgado L.N."/>
            <person name="Niskanen T."/>
            <person name="Noordeloos M.E."/>
            <person name="Ohm R.A."/>
            <person name="Ortiz-Santana B."/>
            <person name="Ovrebo C."/>
            <person name="Racz N."/>
            <person name="Riley R."/>
            <person name="Savchenko A."/>
            <person name="Shiryaev A."/>
            <person name="Soop K."/>
            <person name="Spirin V."/>
            <person name="Szebenyi C."/>
            <person name="Tomsovsky M."/>
            <person name="Tulloss R.E."/>
            <person name="Uehling J."/>
            <person name="Grigoriev I.V."/>
            <person name="Vagvolgyi C."/>
            <person name="Papp T."/>
            <person name="Martin F.M."/>
            <person name="Miettinen O."/>
            <person name="Hibbett D.S."/>
            <person name="Nagy L.G."/>
        </authorList>
    </citation>
    <scope>NUCLEOTIDE SEQUENCE [LARGE SCALE GENOMIC DNA]</scope>
    <source>
        <strain evidence="2 3">CBS 121175</strain>
    </source>
</reference>
<dbReference type="Pfam" id="PF20236">
    <property type="entry name" value="DUF6593"/>
    <property type="match status" value="1"/>
</dbReference>
<dbReference type="OrthoDB" id="3256331at2759"/>
<evidence type="ECO:0000313" key="3">
    <source>
        <dbReference type="Proteomes" id="UP000307440"/>
    </source>
</evidence>
<accession>A0A5C3KKD5</accession>
<protein>
    <recommendedName>
        <fullName evidence="1">DUF6593 domain-containing protein</fullName>
    </recommendedName>
</protein>
<evidence type="ECO:0000259" key="1">
    <source>
        <dbReference type="Pfam" id="PF20236"/>
    </source>
</evidence>
<feature type="domain" description="DUF6593" evidence="1">
    <location>
        <begin position="11"/>
        <end position="172"/>
    </location>
</feature>
<dbReference type="AlphaFoldDB" id="A0A5C3KKD5"/>
<keyword evidence="3" id="KW-1185">Reference proteome</keyword>
<dbReference type="EMBL" id="ML210292">
    <property type="protein sequence ID" value="TFK20666.1"/>
    <property type="molecule type" value="Genomic_DNA"/>
</dbReference>
<organism evidence="2 3">
    <name type="scientific">Coprinopsis marcescibilis</name>
    <name type="common">Agaric fungus</name>
    <name type="synonym">Psathyrella marcescibilis</name>
    <dbReference type="NCBI Taxonomy" id="230819"/>
    <lineage>
        <taxon>Eukaryota</taxon>
        <taxon>Fungi</taxon>
        <taxon>Dikarya</taxon>
        <taxon>Basidiomycota</taxon>
        <taxon>Agaricomycotina</taxon>
        <taxon>Agaricomycetes</taxon>
        <taxon>Agaricomycetidae</taxon>
        <taxon>Agaricales</taxon>
        <taxon>Agaricineae</taxon>
        <taxon>Psathyrellaceae</taxon>
        <taxon>Coprinopsis</taxon>
    </lineage>
</organism>
<proteinExistence type="predicted"/>
<dbReference type="Proteomes" id="UP000307440">
    <property type="component" value="Unassembled WGS sequence"/>
</dbReference>
<evidence type="ECO:0000313" key="2">
    <source>
        <dbReference type="EMBL" id="TFK20666.1"/>
    </source>
</evidence>
<dbReference type="InterPro" id="IPR046528">
    <property type="entry name" value="DUF6593"/>
</dbReference>